<evidence type="ECO:0000313" key="2">
    <source>
        <dbReference type="EMBL" id="GBP28374.1"/>
    </source>
</evidence>
<dbReference type="AlphaFoldDB" id="A0A4C1URA6"/>
<dbReference type="OrthoDB" id="6332846at2759"/>
<protein>
    <submittedName>
        <fullName evidence="2">Uncharacterized protein</fullName>
    </submittedName>
</protein>
<gene>
    <name evidence="2" type="ORF">EVAR_102944_1</name>
</gene>
<organism evidence="2 3">
    <name type="scientific">Eumeta variegata</name>
    <name type="common">Bagworm moth</name>
    <name type="synonym">Eumeta japonica</name>
    <dbReference type="NCBI Taxonomy" id="151549"/>
    <lineage>
        <taxon>Eukaryota</taxon>
        <taxon>Metazoa</taxon>
        <taxon>Ecdysozoa</taxon>
        <taxon>Arthropoda</taxon>
        <taxon>Hexapoda</taxon>
        <taxon>Insecta</taxon>
        <taxon>Pterygota</taxon>
        <taxon>Neoptera</taxon>
        <taxon>Endopterygota</taxon>
        <taxon>Lepidoptera</taxon>
        <taxon>Glossata</taxon>
        <taxon>Ditrysia</taxon>
        <taxon>Tineoidea</taxon>
        <taxon>Psychidae</taxon>
        <taxon>Oiketicinae</taxon>
        <taxon>Eumeta</taxon>
    </lineage>
</organism>
<keyword evidence="3" id="KW-1185">Reference proteome</keyword>
<name>A0A4C1URA6_EUMVA</name>
<reference evidence="2 3" key="1">
    <citation type="journal article" date="2019" name="Commun. Biol.">
        <title>The bagworm genome reveals a unique fibroin gene that provides high tensile strength.</title>
        <authorList>
            <person name="Kono N."/>
            <person name="Nakamura H."/>
            <person name="Ohtoshi R."/>
            <person name="Tomita M."/>
            <person name="Numata K."/>
            <person name="Arakawa K."/>
        </authorList>
    </citation>
    <scope>NUCLEOTIDE SEQUENCE [LARGE SCALE GENOMIC DNA]</scope>
</reference>
<dbReference type="Proteomes" id="UP000299102">
    <property type="component" value="Unassembled WGS sequence"/>
</dbReference>
<evidence type="ECO:0000256" key="1">
    <source>
        <dbReference type="SAM" id="MobiDB-lite"/>
    </source>
</evidence>
<comment type="caution">
    <text evidence="2">The sequence shown here is derived from an EMBL/GenBank/DDBJ whole genome shotgun (WGS) entry which is preliminary data.</text>
</comment>
<feature type="region of interest" description="Disordered" evidence="1">
    <location>
        <begin position="38"/>
        <end position="60"/>
    </location>
</feature>
<feature type="region of interest" description="Disordered" evidence="1">
    <location>
        <begin position="267"/>
        <end position="299"/>
    </location>
</feature>
<proteinExistence type="predicted"/>
<accession>A0A4C1URA6</accession>
<dbReference type="EMBL" id="BGZK01000206">
    <property type="protein sequence ID" value="GBP28374.1"/>
    <property type="molecule type" value="Genomic_DNA"/>
</dbReference>
<sequence>MHVDFDALFLNFENAQGQPNYTVIRHLNPTRGILDVPARPPASATSATADGLAPEGASQTKKFVIKKRPRKKVCLQVIKKRPRKPDVADVNEWCSAATDGNNNHFLNVIAVAVENGAAVGINRGDYRYGLRPPHRRLIEDVSAFRRAGDPVGTESESTRRVLCRTGNYLDPFKARASDLQYNARNCATLNCLQMLRCAGSMLSDPSFLSPRTYFTPLRRFCGLRFLNKIKGQPISKSSLCGDSPDGFKELRNSVGTGPDLPYGFLGFSPGPRGCQGPPAKSNQSKIDDMRKNRWAPKKY</sequence>
<evidence type="ECO:0000313" key="3">
    <source>
        <dbReference type="Proteomes" id="UP000299102"/>
    </source>
</evidence>